<dbReference type="AlphaFoldDB" id="A0ABD2P3L9"/>
<evidence type="ECO:0000313" key="1">
    <source>
        <dbReference type="EMBL" id="KAL3285294.1"/>
    </source>
</evidence>
<organism evidence="1 2">
    <name type="scientific">Cryptolaemus montrouzieri</name>
    <dbReference type="NCBI Taxonomy" id="559131"/>
    <lineage>
        <taxon>Eukaryota</taxon>
        <taxon>Metazoa</taxon>
        <taxon>Ecdysozoa</taxon>
        <taxon>Arthropoda</taxon>
        <taxon>Hexapoda</taxon>
        <taxon>Insecta</taxon>
        <taxon>Pterygota</taxon>
        <taxon>Neoptera</taxon>
        <taxon>Endopterygota</taxon>
        <taxon>Coleoptera</taxon>
        <taxon>Polyphaga</taxon>
        <taxon>Cucujiformia</taxon>
        <taxon>Coccinelloidea</taxon>
        <taxon>Coccinellidae</taxon>
        <taxon>Scymninae</taxon>
        <taxon>Scymnini</taxon>
        <taxon>Cryptolaemus</taxon>
    </lineage>
</organism>
<protein>
    <submittedName>
        <fullName evidence="1">Uncharacterized protein</fullName>
    </submittedName>
</protein>
<evidence type="ECO:0000313" key="2">
    <source>
        <dbReference type="Proteomes" id="UP001516400"/>
    </source>
</evidence>
<proteinExistence type="predicted"/>
<sequence length="105" mass="12136">MSVVENGLSFLYCFPHFYSIIDVSDYCDIISNDRELGKYVPKCKLRKNGTRDDVLRGTMRTSDVTSRYEKRAVVGLRGAMLNARLMWVEIERKGNGYEIQTGNFR</sequence>
<gene>
    <name evidence="1" type="ORF">HHI36_019404</name>
</gene>
<reference evidence="1 2" key="1">
    <citation type="journal article" date="2021" name="BMC Biol.">
        <title>Horizontally acquired antibacterial genes associated with adaptive radiation of ladybird beetles.</title>
        <authorList>
            <person name="Li H.S."/>
            <person name="Tang X.F."/>
            <person name="Huang Y.H."/>
            <person name="Xu Z.Y."/>
            <person name="Chen M.L."/>
            <person name="Du X.Y."/>
            <person name="Qiu B.Y."/>
            <person name="Chen P.T."/>
            <person name="Zhang W."/>
            <person name="Slipinski A."/>
            <person name="Escalona H.E."/>
            <person name="Waterhouse R.M."/>
            <person name="Zwick A."/>
            <person name="Pang H."/>
        </authorList>
    </citation>
    <scope>NUCLEOTIDE SEQUENCE [LARGE SCALE GENOMIC DNA]</scope>
    <source>
        <strain evidence="1">SYSU2018</strain>
    </source>
</reference>
<name>A0ABD2P3L9_9CUCU</name>
<accession>A0ABD2P3L9</accession>
<keyword evidence="2" id="KW-1185">Reference proteome</keyword>
<dbReference type="EMBL" id="JABFTP020000165">
    <property type="protein sequence ID" value="KAL3285294.1"/>
    <property type="molecule type" value="Genomic_DNA"/>
</dbReference>
<comment type="caution">
    <text evidence="1">The sequence shown here is derived from an EMBL/GenBank/DDBJ whole genome shotgun (WGS) entry which is preliminary data.</text>
</comment>
<dbReference type="Proteomes" id="UP001516400">
    <property type="component" value="Unassembled WGS sequence"/>
</dbReference>